<evidence type="ECO:0000313" key="5">
    <source>
        <dbReference type="EMBL" id="RZF45306.1"/>
    </source>
</evidence>
<dbReference type="InParanoid" id="A0A482XHC1"/>
<dbReference type="OrthoDB" id="6640592at2759"/>
<keyword evidence="4" id="KW-0732">Signal</keyword>
<dbReference type="GO" id="GO:0005509">
    <property type="term" value="F:calcium ion binding"/>
    <property type="evidence" value="ECO:0007669"/>
    <property type="project" value="InterPro"/>
</dbReference>
<dbReference type="InterPro" id="IPR037104">
    <property type="entry name" value="Annexin_sf"/>
</dbReference>
<name>A0A482XHC1_LAOST</name>
<dbReference type="EMBL" id="QKKF02009361">
    <property type="protein sequence ID" value="RZF45306.1"/>
    <property type="molecule type" value="Genomic_DNA"/>
</dbReference>
<evidence type="ECO:0000256" key="1">
    <source>
        <dbReference type="ARBA" id="ARBA00007831"/>
    </source>
</evidence>
<keyword evidence="2" id="KW-0677">Repeat</keyword>
<evidence type="ECO:0000256" key="4">
    <source>
        <dbReference type="SAM" id="SignalP"/>
    </source>
</evidence>
<dbReference type="SMART" id="SM00335">
    <property type="entry name" value="ANX"/>
    <property type="match status" value="1"/>
</dbReference>
<dbReference type="InterPro" id="IPR018502">
    <property type="entry name" value="Annexin_repeat"/>
</dbReference>
<evidence type="ECO:0000313" key="6">
    <source>
        <dbReference type="Proteomes" id="UP000291343"/>
    </source>
</evidence>
<proteinExistence type="inferred from homology"/>
<protein>
    <recommendedName>
        <fullName evidence="7">Annexin</fullName>
    </recommendedName>
</protein>
<keyword evidence="6" id="KW-1185">Reference proteome</keyword>
<evidence type="ECO:0000256" key="3">
    <source>
        <dbReference type="ARBA" id="ARBA00023216"/>
    </source>
</evidence>
<feature type="signal peptide" evidence="4">
    <location>
        <begin position="1"/>
        <end position="20"/>
    </location>
</feature>
<comment type="similarity">
    <text evidence="1">Belongs to the annexin family.</text>
</comment>
<dbReference type="Pfam" id="PF00191">
    <property type="entry name" value="Annexin"/>
    <property type="match status" value="1"/>
</dbReference>
<accession>A0A482XHC1</accession>
<organism evidence="5 6">
    <name type="scientific">Laodelphax striatellus</name>
    <name type="common">Small brown planthopper</name>
    <name type="synonym">Delphax striatella</name>
    <dbReference type="NCBI Taxonomy" id="195883"/>
    <lineage>
        <taxon>Eukaryota</taxon>
        <taxon>Metazoa</taxon>
        <taxon>Ecdysozoa</taxon>
        <taxon>Arthropoda</taxon>
        <taxon>Hexapoda</taxon>
        <taxon>Insecta</taxon>
        <taxon>Pterygota</taxon>
        <taxon>Neoptera</taxon>
        <taxon>Paraneoptera</taxon>
        <taxon>Hemiptera</taxon>
        <taxon>Auchenorrhyncha</taxon>
        <taxon>Fulgoroidea</taxon>
        <taxon>Delphacidae</taxon>
        <taxon>Criomorphinae</taxon>
        <taxon>Laodelphax</taxon>
    </lineage>
</organism>
<dbReference type="GO" id="GO:0005737">
    <property type="term" value="C:cytoplasm"/>
    <property type="evidence" value="ECO:0007669"/>
    <property type="project" value="TreeGrafter"/>
</dbReference>
<dbReference type="GO" id="GO:0012506">
    <property type="term" value="C:vesicle membrane"/>
    <property type="evidence" value="ECO:0007669"/>
    <property type="project" value="TreeGrafter"/>
</dbReference>
<dbReference type="PANTHER" id="PTHR10502:SF102">
    <property type="entry name" value="ANNEXIN B11"/>
    <property type="match status" value="1"/>
</dbReference>
<dbReference type="PROSITE" id="PS51897">
    <property type="entry name" value="ANNEXIN_2"/>
    <property type="match status" value="1"/>
</dbReference>
<gene>
    <name evidence="5" type="ORF">LSTR_LSTR011122</name>
</gene>
<dbReference type="GO" id="GO:0005544">
    <property type="term" value="F:calcium-dependent phospholipid binding"/>
    <property type="evidence" value="ECO:0007669"/>
    <property type="project" value="InterPro"/>
</dbReference>
<feature type="chain" id="PRO_5019785818" description="Annexin" evidence="4">
    <location>
        <begin position="21"/>
        <end position="256"/>
    </location>
</feature>
<dbReference type="PANTHER" id="PTHR10502">
    <property type="entry name" value="ANNEXIN"/>
    <property type="match status" value="1"/>
</dbReference>
<comment type="caution">
    <text evidence="5">The sequence shown here is derived from an EMBL/GenBank/DDBJ whole genome shotgun (WGS) entry which is preliminary data.</text>
</comment>
<sequence>MSTLIMLSTLLIFMWSLKYGACCAPPVVPTTNTTVAQPGVPTILSKPIDVKQEAVNVNLFVSKKDMDGIAKLLAAKTNEQRQRIKVEYQQEYAHSLEEDVAGKTKKTFERLMEALLQPLPEFMARMINWSLNENKNWLYVSILCTSSGELIKQISDAYYAAFKKQLMDELTMKLNDVDGSRFLTSVVNYMAGNNTNENWPGPRPDTTKVAENLVKTQINYIPDRQGKEILLSSRFRLRRTRCQHPRGHIASHNADI</sequence>
<dbReference type="GO" id="GO:0005634">
    <property type="term" value="C:nucleus"/>
    <property type="evidence" value="ECO:0007669"/>
    <property type="project" value="TreeGrafter"/>
</dbReference>
<dbReference type="GO" id="GO:0001786">
    <property type="term" value="F:phosphatidylserine binding"/>
    <property type="evidence" value="ECO:0007669"/>
    <property type="project" value="TreeGrafter"/>
</dbReference>
<dbReference type="SUPFAM" id="SSF47874">
    <property type="entry name" value="Annexin"/>
    <property type="match status" value="1"/>
</dbReference>
<dbReference type="Proteomes" id="UP000291343">
    <property type="component" value="Unassembled WGS sequence"/>
</dbReference>
<dbReference type="GO" id="GO:0005886">
    <property type="term" value="C:plasma membrane"/>
    <property type="evidence" value="ECO:0007669"/>
    <property type="project" value="TreeGrafter"/>
</dbReference>
<dbReference type="AlphaFoldDB" id="A0A482XHC1"/>
<keyword evidence="3" id="KW-0041">Annexin</keyword>
<evidence type="ECO:0000256" key="2">
    <source>
        <dbReference type="ARBA" id="ARBA00022737"/>
    </source>
</evidence>
<evidence type="ECO:0008006" key="7">
    <source>
        <dbReference type="Google" id="ProtNLM"/>
    </source>
</evidence>
<dbReference type="SMR" id="A0A482XHC1"/>
<reference evidence="5 6" key="1">
    <citation type="journal article" date="2017" name="Gigascience">
        <title>Genome sequence of the small brown planthopper, Laodelphax striatellus.</title>
        <authorList>
            <person name="Zhu J."/>
            <person name="Jiang F."/>
            <person name="Wang X."/>
            <person name="Yang P."/>
            <person name="Bao Y."/>
            <person name="Zhao W."/>
            <person name="Wang W."/>
            <person name="Lu H."/>
            <person name="Wang Q."/>
            <person name="Cui N."/>
            <person name="Li J."/>
            <person name="Chen X."/>
            <person name="Luo L."/>
            <person name="Yu J."/>
            <person name="Kang L."/>
            <person name="Cui F."/>
        </authorList>
    </citation>
    <scope>NUCLEOTIDE SEQUENCE [LARGE SCALE GENOMIC DNA]</scope>
    <source>
        <strain evidence="5">Lst14</strain>
    </source>
</reference>
<dbReference type="STRING" id="195883.A0A482XHC1"/>
<dbReference type="Gene3D" id="1.10.220.10">
    <property type="entry name" value="Annexin"/>
    <property type="match status" value="1"/>
</dbReference>